<comment type="caution">
    <text evidence="1">The sequence shown here is derived from an EMBL/GenBank/DDBJ whole genome shotgun (WGS) entry which is preliminary data.</text>
</comment>
<reference evidence="1" key="1">
    <citation type="journal article" date="2022" name="bioRxiv">
        <title>Sequencing and chromosome-scale assembly of the giantPleurodeles waltlgenome.</title>
        <authorList>
            <person name="Brown T."/>
            <person name="Elewa A."/>
            <person name="Iarovenko S."/>
            <person name="Subramanian E."/>
            <person name="Araus A.J."/>
            <person name="Petzold A."/>
            <person name="Susuki M."/>
            <person name="Suzuki K.-i.T."/>
            <person name="Hayashi T."/>
            <person name="Toyoda A."/>
            <person name="Oliveira C."/>
            <person name="Osipova E."/>
            <person name="Leigh N.D."/>
            <person name="Simon A."/>
            <person name="Yun M.H."/>
        </authorList>
    </citation>
    <scope>NUCLEOTIDE SEQUENCE</scope>
    <source>
        <strain evidence="1">20211129_DDA</strain>
        <tissue evidence="1">Liver</tissue>
    </source>
</reference>
<evidence type="ECO:0000313" key="1">
    <source>
        <dbReference type="EMBL" id="KAJ1140359.1"/>
    </source>
</evidence>
<dbReference type="AlphaFoldDB" id="A0AAV7QMR2"/>
<evidence type="ECO:0000313" key="2">
    <source>
        <dbReference type="Proteomes" id="UP001066276"/>
    </source>
</evidence>
<organism evidence="1 2">
    <name type="scientific">Pleurodeles waltl</name>
    <name type="common">Iberian ribbed newt</name>
    <dbReference type="NCBI Taxonomy" id="8319"/>
    <lineage>
        <taxon>Eukaryota</taxon>
        <taxon>Metazoa</taxon>
        <taxon>Chordata</taxon>
        <taxon>Craniata</taxon>
        <taxon>Vertebrata</taxon>
        <taxon>Euteleostomi</taxon>
        <taxon>Amphibia</taxon>
        <taxon>Batrachia</taxon>
        <taxon>Caudata</taxon>
        <taxon>Salamandroidea</taxon>
        <taxon>Salamandridae</taxon>
        <taxon>Pleurodelinae</taxon>
        <taxon>Pleurodeles</taxon>
    </lineage>
</organism>
<protein>
    <submittedName>
        <fullName evidence="1">Uncharacterized protein</fullName>
    </submittedName>
</protein>
<sequence length="167" mass="19415">MRSHRGRHSWPGGARSNLRVPEAREKLRLRQMELISLAENHTRQYSIAVRRLYEVGNKAGKLLAWLEQKDRECVWVLRVENSELDMQTTGAALAETFADYYKSLYASMTDMSTADFRDFPRDIQLQELQKDNADTLEGEMMEEEVTLALLDLQKGRLRPEWDPSRAV</sequence>
<dbReference type="Proteomes" id="UP001066276">
    <property type="component" value="Chromosome 6"/>
</dbReference>
<proteinExistence type="predicted"/>
<name>A0AAV7QMR2_PLEWA</name>
<keyword evidence="2" id="KW-1185">Reference proteome</keyword>
<gene>
    <name evidence="1" type="ORF">NDU88_006714</name>
</gene>
<dbReference type="EMBL" id="JANPWB010000010">
    <property type="protein sequence ID" value="KAJ1140359.1"/>
    <property type="molecule type" value="Genomic_DNA"/>
</dbReference>
<accession>A0AAV7QMR2</accession>